<feature type="transmembrane region" description="Helical" evidence="11">
    <location>
        <begin position="631"/>
        <end position="650"/>
    </location>
</feature>
<evidence type="ECO:0000256" key="12">
    <source>
        <dbReference type="SAM" id="SignalP"/>
    </source>
</evidence>
<dbReference type="Proteomes" id="UP000694871">
    <property type="component" value="Unplaced"/>
</dbReference>
<dbReference type="CDD" id="cd15283">
    <property type="entry name" value="7tmC_V2R_pheromone"/>
    <property type="match status" value="1"/>
</dbReference>
<dbReference type="SUPFAM" id="SSF53822">
    <property type="entry name" value="Periplasmic binding protein-like I"/>
    <property type="match status" value="1"/>
</dbReference>
<feature type="transmembrane region" description="Helical" evidence="11">
    <location>
        <begin position="662"/>
        <end position="685"/>
    </location>
</feature>
<keyword evidence="5 11" id="KW-1133">Transmembrane helix</keyword>
<dbReference type="PROSITE" id="PS00981">
    <property type="entry name" value="G_PROTEIN_RECEP_F3_3"/>
    <property type="match status" value="1"/>
</dbReference>
<reference evidence="15" key="1">
    <citation type="submission" date="2025-08" db="UniProtKB">
        <authorList>
            <consortium name="RefSeq"/>
        </authorList>
    </citation>
    <scope>IDENTIFICATION</scope>
</reference>
<organism evidence="14 15">
    <name type="scientific">Gekko japonicus</name>
    <name type="common">Schlegel's Japanese gecko</name>
    <dbReference type="NCBI Taxonomy" id="146911"/>
    <lineage>
        <taxon>Eukaryota</taxon>
        <taxon>Metazoa</taxon>
        <taxon>Chordata</taxon>
        <taxon>Craniata</taxon>
        <taxon>Vertebrata</taxon>
        <taxon>Euteleostomi</taxon>
        <taxon>Lepidosauria</taxon>
        <taxon>Squamata</taxon>
        <taxon>Bifurcata</taxon>
        <taxon>Gekkota</taxon>
        <taxon>Gekkonidae</taxon>
        <taxon>Gekkoninae</taxon>
        <taxon>Gekko</taxon>
    </lineage>
</organism>
<evidence type="ECO:0000313" key="14">
    <source>
        <dbReference type="Proteomes" id="UP000694871"/>
    </source>
</evidence>
<keyword evidence="3 11" id="KW-0812">Transmembrane</keyword>
<dbReference type="InterPro" id="IPR011500">
    <property type="entry name" value="GPCR_3_9-Cys_dom"/>
</dbReference>
<dbReference type="Gene3D" id="2.10.50.30">
    <property type="entry name" value="GPCR, family 3, nine cysteines domain"/>
    <property type="match status" value="1"/>
</dbReference>
<dbReference type="GeneID" id="107115860"/>
<proteinExistence type="predicted"/>
<feature type="domain" description="G-protein coupled receptors family 3 profile" evidence="13">
    <location>
        <begin position="591"/>
        <end position="846"/>
    </location>
</feature>
<dbReference type="PRINTS" id="PR00248">
    <property type="entry name" value="GPCRMGR"/>
</dbReference>
<feature type="transmembrane region" description="Helical" evidence="11">
    <location>
        <begin position="750"/>
        <end position="773"/>
    </location>
</feature>
<dbReference type="InterPro" id="IPR000337">
    <property type="entry name" value="GPCR_3"/>
</dbReference>
<keyword evidence="2" id="KW-1003">Cell membrane</keyword>
<evidence type="ECO:0000256" key="6">
    <source>
        <dbReference type="ARBA" id="ARBA00023040"/>
    </source>
</evidence>
<dbReference type="InterPro" id="IPR000068">
    <property type="entry name" value="GPCR_3_Ca_sens_rcpt-rel"/>
</dbReference>
<feature type="signal peptide" evidence="12">
    <location>
        <begin position="1"/>
        <end position="19"/>
    </location>
</feature>
<evidence type="ECO:0000256" key="11">
    <source>
        <dbReference type="SAM" id="Phobius"/>
    </source>
</evidence>
<feature type="chain" id="PRO_5045900224" evidence="12">
    <location>
        <begin position="20"/>
        <end position="856"/>
    </location>
</feature>
<dbReference type="RefSeq" id="XP_015273120.1">
    <property type="nucleotide sequence ID" value="XM_015417634.1"/>
</dbReference>
<feature type="transmembrane region" description="Helical" evidence="11">
    <location>
        <begin position="706"/>
        <end position="724"/>
    </location>
</feature>
<evidence type="ECO:0000256" key="2">
    <source>
        <dbReference type="ARBA" id="ARBA00022475"/>
    </source>
</evidence>
<dbReference type="Pfam" id="PF07562">
    <property type="entry name" value="NCD3G"/>
    <property type="match status" value="1"/>
</dbReference>
<evidence type="ECO:0000259" key="13">
    <source>
        <dbReference type="PROSITE" id="PS50259"/>
    </source>
</evidence>
<evidence type="ECO:0000256" key="9">
    <source>
        <dbReference type="ARBA" id="ARBA00023180"/>
    </source>
</evidence>
<feature type="transmembrane region" description="Helical" evidence="11">
    <location>
        <begin position="591"/>
        <end position="610"/>
    </location>
</feature>
<feature type="transmembrane region" description="Helical" evidence="11">
    <location>
        <begin position="811"/>
        <end position="832"/>
    </location>
</feature>
<comment type="subcellular location">
    <subcellularLocation>
        <location evidence="1">Cell membrane</location>
        <topology evidence="1">Multi-pass membrane protein</topology>
    </subcellularLocation>
</comment>
<evidence type="ECO:0000256" key="7">
    <source>
        <dbReference type="ARBA" id="ARBA00023136"/>
    </source>
</evidence>
<accession>A0ABM1KHD3</accession>
<evidence type="ECO:0000256" key="3">
    <source>
        <dbReference type="ARBA" id="ARBA00022692"/>
    </source>
</evidence>
<dbReference type="InterPro" id="IPR001828">
    <property type="entry name" value="ANF_lig-bd_rcpt"/>
</dbReference>
<keyword evidence="6" id="KW-0297">G-protein coupled receptor</keyword>
<keyword evidence="4 12" id="KW-0732">Signal</keyword>
<keyword evidence="8" id="KW-0675">Receptor</keyword>
<dbReference type="InterPro" id="IPR017978">
    <property type="entry name" value="GPCR_3_C"/>
</dbReference>
<evidence type="ECO:0000256" key="5">
    <source>
        <dbReference type="ARBA" id="ARBA00022989"/>
    </source>
</evidence>
<evidence type="ECO:0000256" key="1">
    <source>
        <dbReference type="ARBA" id="ARBA00004651"/>
    </source>
</evidence>
<evidence type="ECO:0000256" key="8">
    <source>
        <dbReference type="ARBA" id="ARBA00023170"/>
    </source>
</evidence>
<evidence type="ECO:0000313" key="15">
    <source>
        <dbReference type="RefSeq" id="XP_015273120.1"/>
    </source>
</evidence>
<dbReference type="Gene3D" id="3.40.50.2300">
    <property type="match status" value="2"/>
</dbReference>
<keyword evidence="14" id="KW-1185">Reference proteome</keyword>
<dbReference type="InterPro" id="IPR017979">
    <property type="entry name" value="GPCR_3_CS"/>
</dbReference>
<name>A0ABM1KHD3_GEKJA</name>
<dbReference type="Pfam" id="PF00003">
    <property type="entry name" value="7tm_3"/>
    <property type="match status" value="1"/>
</dbReference>
<keyword evidence="7 11" id="KW-0472">Membrane</keyword>
<dbReference type="InterPro" id="IPR038550">
    <property type="entry name" value="GPCR_3_9-Cys_sf"/>
</dbReference>
<protein>
    <submittedName>
        <fullName evidence="15">Vomeronasal type-2 receptor 26-like</fullName>
    </submittedName>
</protein>
<evidence type="ECO:0000256" key="4">
    <source>
        <dbReference type="ARBA" id="ARBA00022729"/>
    </source>
</evidence>
<sequence>MVAIVLLKLFLLSHKVTKAHVQCRITEPHPPLQQYHQSGDLFVGGVASLSFNINEIEFENYFQQASFEDLVVVPKNYQHILALAFAVKEINENPRILPNVSLGFHIYDSYFNARWTYDVTMRLISSQNRFVPNYRCGIQNNLVAILGGLDSDISLHVATILGTYKIPQLTYGSAPVIKDISPGYSIYQIAPNEALQYVGIRALLLHFKWTWVGIIVMDDDNGERVVQTLSSMFSPHGICIALVERSPRSNFVAGISDMMYQGEKMYDKIMESKAKVFVVFGQSYTVNDLIWLRRLSEGHQDTKGNVGILSAQMELVSMLYQMPGDADILHGFLSFTAHSNHLPKFQKFIENRNPSNTKGDGFIRDFWHHAFRCPFQVHSVCTEKLESLPGSVFEMSMTSHSYSIYTAVYVMAHAIHAMHSLHSKHKTVMNRRGLEPWQLHDFLRGVAFNNSAGNKISLNENGELVAGYDIVNWVFSSNQSFHRVKVGTIDAQAAPEQAFIIKDEAITWPSWFNQAQPISVCTDSCHQGYSKKVKEGEHFCCYDCIPCPKGKISDQEDMNDCYKCTEETFPSKNQNSCIPKYITFLSYEEPLGLSLAFLALFLSLITVVVLGTFIKHHNTPIVKANNRSLSYTLLLSLLLCFLSALLFIGQPERVTCLLRQPAFGIIFSVAISCILAKTITVVLAFMATRPGSRMRRWLGKRLANSIVVSCSFVQGGICAVWLATSPPFPDVDMHTVREEVILQCNEGSVTLFYCVLGYMGFLAIVSFTVAFLARKLPDTFNEAKFITFSMLVFCSVWLSFFPTYLSTKGKSMVAVEIFSILASSGGLLSLIFSPKCYIIWLRPELNNREGLVRGKS</sequence>
<keyword evidence="10" id="KW-0807">Transducer</keyword>
<feature type="transmembrane region" description="Helical" evidence="11">
    <location>
        <begin position="785"/>
        <end position="805"/>
    </location>
</feature>
<evidence type="ECO:0000256" key="10">
    <source>
        <dbReference type="ARBA" id="ARBA00023224"/>
    </source>
</evidence>
<dbReference type="PROSITE" id="PS50259">
    <property type="entry name" value="G_PROTEIN_RECEP_F3_4"/>
    <property type="match status" value="1"/>
</dbReference>
<dbReference type="PANTHER" id="PTHR24061">
    <property type="entry name" value="CALCIUM-SENSING RECEPTOR-RELATED"/>
    <property type="match status" value="1"/>
</dbReference>
<dbReference type="PANTHER" id="PTHR24061:SF599">
    <property type="entry name" value="G-PROTEIN COUPLED RECEPTORS FAMILY 3 PROFILE DOMAIN-CONTAINING PROTEIN"/>
    <property type="match status" value="1"/>
</dbReference>
<gene>
    <name evidence="15" type="primary">LOC107115860</name>
</gene>
<dbReference type="PRINTS" id="PR01535">
    <property type="entry name" value="VOMERONASL2R"/>
</dbReference>
<keyword evidence="9" id="KW-0325">Glycoprotein</keyword>
<dbReference type="Pfam" id="PF01094">
    <property type="entry name" value="ANF_receptor"/>
    <property type="match status" value="1"/>
</dbReference>
<dbReference type="InterPro" id="IPR004073">
    <property type="entry name" value="GPCR_3_vmron_rcpt_2"/>
</dbReference>
<dbReference type="InterPro" id="IPR028082">
    <property type="entry name" value="Peripla_BP_I"/>
</dbReference>